<accession>A0AAW1M3W2</accession>
<keyword evidence="4" id="KW-0804">Transcription</keyword>
<proteinExistence type="predicted"/>
<keyword evidence="5" id="KW-0539">Nucleus</keyword>
<dbReference type="InterPro" id="IPR044837">
    <property type="entry name" value="REM16-like"/>
</dbReference>
<dbReference type="Gene3D" id="2.40.330.10">
    <property type="entry name" value="DNA-binding pseudobarrel domain"/>
    <property type="match status" value="2"/>
</dbReference>
<dbReference type="AlphaFoldDB" id="A0AAW1M3W2"/>
<organism evidence="7 8">
    <name type="scientific">Saponaria officinalis</name>
    <name type="common">Common soapwort</name>
    <name type="synonym">Lychnis saponaria</name>
    <dbReference type="NCBI Taxonomy" id="3572"/>
    <lineage>
        <taxon>Eukaryota</taxon>
        <taxon>Viridiplantae</taxon>
        <taxon>Streptophyta</taxon>
        <taxon>Embryophyta</taxon>
        <taxon>Tracheophyta</taxon>
        <taxon>Spermatophyta</taxon>
        <taxon>Magnoliopsida</taxon>
        <taxon>eudicotyledons</taxon>
        <taxon>Gunneridae</taxon>
        <taxon>Pentapetalae</taxon>
        <taxon>Caryophyllales</taxon>
        <taxon>Caryophyllaceae</taxon>
        <taxon>Caryophylleae</taxon>
        <taxon>Saponaria</taxon>
    </lineage>
</organism>
<dbReference type="PANTHER" id="PTHR31391:SF157">
    <property type="entry name" value="B3 DOMAIN-CONTAINING PROTEIN REM16"/>
    <property type="match status" value="1"/>
</dbReference>
<comment type="subcellular location">
    <subcellularLocation>
        <location evidence="1">Nucleus</location>
    </subcellularLocation>
</comment>
<gene>
    <name evidence="7" type="ORF">RND81_03G046200</name>
</gene>
<name>A0AAW1M3W2_SAPOF</name>
<evidence type="ECO:0000256" key="4">
    <source>
        <dbReference type="ARBA" id="ARBA00023163"/>
    </source>
</evidence>
<dbReference type="InterPro" id="IPR015300">
    <property type="entry name" value="DNA-bd_pseudobarrel_sf"/>
</dbReference>
<comment type="caution">
    <text evidence="7">The sequence shown here is derived from an EMBL/GenBank/DDBJ whole genome shotgun (WGS) entry which is preliminary data.</text>
</comment>
<keyword evidence="2" id="KW-0805">Transcription regulation</keyword>
<feature type="domain" description="TF-B3" evidence="6">
    <location>
        <begin position="265"/>
        <end position="362"/>
    </location>
</feature>
<evidence type="ECO:0000256" key="5">
    <source>
        <dbReference type="ARBA" id="ARBA00023242"/>
    </source>
</evidence>
<protein>
    <recommendedName>
        <fullName evidence="6">TF-B3 domain-containing protein</fullName>
    </recommendedName>
</protein>
<dbReference type="GO" id="GO:0005634">
    <property type="term" value="C:nucleus"/>
    <property type="evidence" value="ECO:0007669"/>
    <property type="project" value="UniProtKB-SubCell"/>
</dbReference>
<evidence type="ECO:0000313" key="8">
    <source>
        <dbReference type="Proteomes" id="UP001443914"/>
    </source>
</evidence>
<keyword evidence="8" id="KW-1185">Reference proteome</keyword>
<reference evidence="7" key="1">
    <citation type="submission" date="2024-03" db="EMBL/GenBank/DDBJ databases">
        <title>WGS assembly of Saponaria officinalis var. Norfolk2.</title>
        <authorList>
            <person name="Jenkins J."/>
            <person name="Shu S."/>
            <person name="Grimwood J."/>
            <person name="Barry K."/>
            <person name="Goodstein D."/>
            <person name="Schmutz J."/>
            <person name="Leebens-Mack J."/>
            <person name="Osbourn A."/>
        </authorList>
    </citation>
    <scope>NUCLEOTIDE SEQUENCE [LARGE SCALE GENOMIC DNA]</scope>
    <source>
        <strain evidence="7">JIC</strain>
    </source>
</reference>
<dbReference type="SMART" id="SM01019">
    <property type="entry name" value="B3"/>
    <property type="match status" value="2"/>
</dbReference>
<dbReference type="EMBL" id="JBDFQZ010000003">
    <property type="protein sequence ID" value="KAK9740585.1"/>
    <property type="molecule type" value="Genomic_DNA"/>
</dbReference>
<dbReference type="InterPro" id="IPR003340">
    <property type="entry name" value="B3_DNA-bd"/>
</dbReference>
<evidence type="ECO:0000256" key="1">
    <source>
        <dbReference type="ARBA" id="ARBA00004123"/>
    </source>
</evidence>
<evidence type="ECO:0000313" key="7">
    <source>
        <dbReference type="EMBL" id="KAK9740585.1"/>
    </source>
</evidence>
<evidence type="ECO:0000256" key="2">
    <source>
        <dbReference type="ARBA" id="ARBA00023015"/>
    </source>
</evidence>
<dbReference type="Proteomes" id="UP001443914">
    <property type="component" value="Unassembled WGS sequence"/>
</dbReference>
<dbReference type="PANTHER" id="PTHR31391">
    <property type="entry name" value="B3 DOMAIN-CONTAINING PROTEIN OS11G0197600-RELATED"/>
    <property type="match status" value="1"/>
</dbReference>
<evidence type="ECO:0000259" key="6">
    <source>
        <dbReference type="PROSITE" id="PS50863"/>
    </source>
</evidence>
<dbReference type="PROSITE" id="PS50863">
    <property type="entry name" value="B3"/>
    <property type="match status" value="2"/>
</dbReference>
<evidence type="ECO:0000256" key="3">
    <source>
        <dbReference type="ARBA" id="ARBA00023125"/>
    </source>
</evidence>
<dbReference type="Pfam" id="PF02362">
    <property type="entry name" value="B3"/>
    <property type="match status" value="2"/>
</dbReference>
<sequence>MEGQCEECIAWAQDIYWTHFESMHFIQILVGDFHSQLMIPRKFTENARGKLHDTINLKGPSGTATWQVRLTGCGDDLYLKGGWPEFVDAFSLEENDILIFKYKTGSCFDVLVFDQRTLCEKETSYFIRRCDHLRPANTNSSHELGCLKECQVDVEEYLSEDVDVTPPKKPKTDMYNDMNDVFPDDKAMFVDVGIAKANPRDKEPFFSWVPVKLPSKVVTDKKPKPPKKTAEIDVMKYVFGSSSVTEDRMKEVLQTARKELTEDSFLVVMRPTHVSKKFFLSMPAEWTTKHLNCKKQVIYLKIGDKKWQTKIIFSSKGRGGISFGWKQFALDNRLEELDVLVFKPANLTDEPVQLDVSIFRIAKR</sequence>
<keyword evidence="3" id="KW-0238">DNA-binding</keyword>
<feature type="domain" description="TF-B3" evidence="6">
    <location>
        <begin position="22"/>
        <end position="116"/>
    </location>
</feature>
<dbReference type="SUPFAM" id="SSF101936">
    <property type="entry name" value="DNA-binding pseudobarrel domain"/>
    <property type="match status" value="2"/>
</dbReference>
<dbReference type="CDD" id="cd10017">
    <property type="entry name" value="B3_DNA"/>
    <property type="match status" value="2"/>
</dbReference>
<dbReference type="GO" id="GO:0003677">
    <property type="term" value="F:DNA binding"/>
    <property type="evidence" value="ECO:0007669"/>
    <property type="project" value="UniProtKB-KW"/>
</dbReference>